<feature type="compositionally biased region" description="Polar residues" evidence="1">
    <location>
        <begin position="336"/>
        <end position="346"/>
    </location>
</feature>
<dbReference type="VEuPathDB" id="FungiDB:AeMF1_004598"/>
<feature type="domain" description="GAG-pre-integrase" evidence="2">
    <location>
        <begin position="447"/>
        <end position="506"/>
    </location>
</feature>
<protein>
    <recommendedName>
        <fullName evidence="2">GAG-pre-integrase domain-containing protein</fullName>
    </recommendedName>
</protein>
<name>A0A6G0XDN4_9STRA</name>
<dbReference type="Proteomes" id="UP000481153">
    <property type="component" value="Unassembled WGS sequence"/>
</dbReference>
<feature type="region of interest" description="Disordered" evidence="1">
    <location>
        <begin position="331"/>
        <end position="357"/>
    </location>
</feature>
<dbReference type="AlphaFoldDB" id="A0A6G0XDN4"/>
<evidence type="ECO:0000256" key="1">
    <source>
        <dbReference type="SAM" id="MobiDB-lite"/>
    </source>
</evidence>
<evidence type="ECO:0000313" key="3">
    <source>
        <dbReference type="EMBL" id="KAF0738304.1"/>
    </source>
</evidence>
<dbReference type="Pfam" id="PF13976">
    <property type="entry name" value="gag_pre-integrs"/>
    <property type="match status" value="1"/>
</dbReference>
<reference evidence="3 4" key="1">
    <citation type="submission" date="2019-07" db="EMBL/GenBank/DDBJ databases">
        <title>Genomics analysis of Aphanomyces spp. identifies a new class of oomycete effector associated with host adaptation.</title>
        <authorList>
            <person name="Gaulin E."/>
        </authorList>
    </citation>
    <scope>NUCLEOTIDE SEQUENCE [LARGE SCALE GENOMIC DNA]</scope>
    <source>
        <strain evidence="3 4">ATCC 201684</strain>
    </source>
</reference>
<evidence type="ECO:0000259" key="2">
    <source>
        <dbReference type="Pfam" id="PF13976"/>
    </source>
</evidence>
<sequence>MTTSASNASTASSAQANNPPPANPDAAASSSQESSSSGNSNSESSSDSPSFDERRRRATERRSSAHPSANIWQHYADQRRQAAKVAKEDVGYHRPTMKQLAPVLALADDPATTGRELFEAFENAVPTSTRPIVAYMHMDVGFFINQIDEGHALRAVLHDHRNEGIDEGLADLVQLTANTNSRQLIWGLASLSAIPILENKPFKIPVKDGTQTFTMQATSAMDGFFLDNLGFDAHREAKSHLWDVLRAAGVTPLTGLYTNTSEAFGTTGSRYRLTFKVADPPPMFKSNGRLIDDIILLGKCYRVYGKDWYNHRKQTQRLDLDILAREKKIPIPGSKPAQTSNNTRQTQDGKRQRLEPEPDLPWELVRKGFAGGGKPVSAKFKGNLVIKTVNGMRTIEDVYYFPQSSVSLFSLTTFNQRGFDFGTRGGSKLVVSKNSVDVLTFTRNGRLYELEGRFIPPERVCTLQEIDVWHRRLGHVSTDKLHKLAKNGFQMPYLSGQSLSPSDVCLTSNLKRQPFNSTKVQPDLPDTVSVDLLFFSAPSREGHTCALNVVTHDHRLSFVAPLKRKSDATERCEANDDALGHKHEW</sequence>
<feature type="region of interest" description="Disordered" evidence="1">
    <location>
        <begin position="1"/>
        <end position="72"/>
    </location>
</feature>
<feature type="compositionally biased region" description="Low complexity" evidence="1">
    <location>
        <begin position="24"/>
        <end position="49"/>
    </location>
</feature>
<dbReference type="VEuPathDB" id="FungiDB:AeMF1_007164"/>
<dbReference type="InterPro" id="IPR025724">
    <property type="entry name" value="GAG-pre-integrase_dom"/>
</dbReference>
<feature type="compositionally biased region" description="Basic and acidic residues" evidence="1">
    <location>
        <begin position="347"/>
        <end position="356"/>
    </location>
</feature>
<proteinExistence type="predicted"/>
<organism evidence="3 4">
    <name type="scientific">Aphanomyces euteiches</name>
    <dbReference type="NCBI Taxonomy" id="100861"/>
    <lineage>
        <taxon>Eukaryota</taxon>
        <taxon>Sar</taxon>
        <taxon>Stramenopiles</taxon>
        <taxon>Oomycota</taxon>
        <taxon>Saprolegniomycetes</taxon>
        <taxon>Saprolegniales</taxon>
        <taxon>Verrucalvaceae</taxon>
        <taxon>Aphanomyces</taxon>
    </lineage>
</organism>
<dbReference type="EMBL" id="VJMJ01000077">
    <property type="protein sequence ID" value="KAF0738304.1"/>
    <property type="molecule type" value="Genomic_DNA"/>
</dbReference>
<feature type="compositionally biased region" description="Low complexity" evidence="1">
    <location>
        <begin position="1"/>
        <end position="17"/>
    </location>
</feature>
<feature type="compositionally biased region" description="Basic and acidic residues" evidence="1">
    <location>
        <begin position="51"/>
        <end position="63"/>
    </location>
</feature>
<comment type="caution">
    <text evidence="3">The sequence shown here is derived from an EMBL/GenBank/DDBJ whole genome shotgun (WGS) entry which is preliminary data.</text>
</comment>
<gene>
    <name evidence="3" type="ORF">Ae201684_005862</name>
</gene>
<accession>A0A6G0XDN4</accession>
<evidence type="ECO:0000313" key="4">
    <source>
        <dbReference type="Proteomes" id="UP000481153"/>
    </source>
</evidence>
<keyword evidence="4" id="KW-1185">Reference proteome</keyword>